<reference evidence="3 4" key="1">
    <citation type="submission" date="2020-04" db="EMBL/GenBank/DDBJ databases">
        <authorList>
            <person name="Basu S."/>
            <person name="Maruthanayagam V."/>
            <person name="Chakraborty S."/>
            <person name="Pramanik A."/>
            <person name="Mukherjee J."/>
            <person name="Brink B."/>
        </authorList>
    </citation>
    <scope>NUCLEOTIDE SEQUENCE [LARGE SCALE GENOMIC DNA]</scope>
    <source>
        <strain evidence="3 4">AP17</strain>
    </source>
</reference>
<dbReference type="AlphaFoldDB" id="A0A6H1TS61"/>
<dbReference type="KEGG" id="oxy:HCG48_01265"/>
<gene>
    <name evidence="3" type="ORF">HCG48_01265</name>
</gene>
<evidence type="ECO:0000313" key="4">
    <source>
        <dbReference type="Proteomes" id="UP000500857"/>
    </source>
</evidence>
<dbReference type="PANTHER" id="PTHR43377:SF6">
    <property type="entry name" value="GFO_IDH_MOCA-LIKE OXIDOREDUCTASE N-TERMINAL DOMAIN-CONTAINING PROTEIN"/>
    <property type="match status" value="1"/>
</dbReference>
<sequence>MTQVIVVGAGNWGRNLVRNFYELEALAGVAEVNPELRSKVAENYPEVKLYDTFEAALNSQVPAIVIATPAPTHYAMADAALKAGKHVFVEKPMTLQTDESRRLAEYADKKGLVLMVGHLLLYQPAITWIRDYLATGKAGKVLHVAATRAKLGRVRREENVWWSFAPHDVSVVLDLLGNPAIDRVAASGHAMLQPGIEDNIHVDLLFASGQTAHIHCSWYWPLLERKTVVIAEKQMLVYDEVAQEVTIYNKGVDEQLKNRDEGSETVPVAEAQPLRIECQHFLDCISKGQRPRSDGWNGVAVVEILEKATEALRG</sequence>
<dbReference type="InterPro" id="IPR036291">
    <property type="entry name" value="NAD(P)-bd_dom_sf"/>
</dbReference>
<protein>
    <submittedName>
        <fullName evidence="3">Gfo/Idh/MocA family oxidoreductase</fullName>
    </submittedName>
</protein>
<dbReference type="SUPFAM" id="SSF55347">
    <property type="entry name" value="Glyceraldehyde-3-phosphate dehydrogenase-like, C-terminal domain"/>
    <property type="match status" value="1"/>
</dbReference>
<dbReference type="PANTHER" id="PTHR43377">
    <property type="entry name" value="BILIVERDIN REDUCTASE A"/>
    <property type="match status" value="1"/>
</dbReference>
<dbReference type="Gene3D" id="3.40.50.720">
    <property type="entry name" value="NAD(P)-binding Rossmann-like Domain"/>
    <property type="match status" value="1"/>
</dbReference>
<dbReference type="Pfam" id="PF22725">
    <property type="entry name" value="GFO_IDH_MocA_C3"/>
    <property type="match status" value="1"/>
</dbReference>
<dbReference type="RefSeq" id="WP_168567538.1">
    <property type="nucleotide sequence ID" value="NZ_CP051167.1"/>
</dbReference>
<dbReference type="InterPro" id="IPR055170">
    <property type="entry name" value="GFO_IDH_MocA-like_dom"/>
</dbReference>
<dbReference type="Gene3D" id="3.30.360.10">
    <property type="entry name" value="Dihydrodipicolinate Reductase, domain 2"/>
    <property type="match status" value="1"/>
</dbReference>
<evidence type="ECO:0000259" key="1">
    <source>
        <dbReference type="Pfam" id="PF01408"/>
    </source>
</evidence>
<accession>A0A6H1TS61</accession>
<dbReference type="InterPro" id="IPR000683">
    <property type="entry name" value="Gfo/Idh/MocA-like_OxRdtase_N"/>
</dbReference>
<name>A0A6H1TS61_9CYAN</name>
<dbReference type="Proteomes" id="UP000500857">
    <property type="component" value="Chromosome"/>
</dbReference>
<keyword evidence="4" id="KW-1185">Reference proteome</keyword>
<evidence type="ECO:0000259" key="2">
    <source>
        <dbReference type="Pfam" id="PF22725"/>
    </source>
</evidence>
<dbReference type="EMBL" id="CP051167">
    <property type="protein sequence ID" value="QIZ69381.1"/>
    <property type="molecule type" value="Genomic_DNA"/>
</dbReference>
<dbReference type="InterPro" id="IPR051450">
    <property type="entry name" value="Gfo/Idh/MocA_Oxidoreductases"/>
</dbReference>
<dbReference type="GO" id="GO:0000166">
    <property type="term" value="F:nucleotide binding"/>
    <property type="evidence" value="ECO:0007669"/>
    <property type="project" value="InterPro"/>
</dbReference>
<organism evidence="3 4">
    <name type="scientific">Oxynema aestuarii AP17</name>
    <dbReference type="NCBI Taxonomy" id="2064643"/>
    <lineage>
        <taxon>Bacteria</taxon>
        <taxon>Bacillati</taxon>
        <taxon>Cyanobacteriota</taxon>
        <taxon>Cyanophyceae</taxon>
        <taxon>Oscillatoriophycideae</taxon>
        <taxon>Oscillatoriales</taxon>
        <taxon>Oscillatoriaceae</taxon>
        <taxon>Oxynema</taxon>
        <taxon>Oxynema aestuarii</taxon>
    </lineage>
</organism>
<evidence type="ECO:0000313" key="3">
    <source>
        <dbReference type="EMBL" id="QIZ69381.1"/>
    </source>
</evidence>
<feature type="domain" description="Gfo/Idh/MocA-like oxidoreductase N-terminal" evidence="1">
    <location>
        <begin position="3"/>
        <end position="118"/>
    </location>
</feature>
<dbReference type="SUPFAM" id="SSF51735">
    <property type="entry name" value="NAD(P)-binding Rossmann-fold domains"/>
    <property type="match status" value="1"/>
</dbReference>
<proteinExistence type="predicted"/>
<dbReference type="Pfam" id="PF01408">
    <property type="entry name" value="GFO_IDH_MocA"/>
    <property type="match status" value="1"/>
</dbReference>
<feature type="domain" description="GFO/IDH/MocA-like oxidoreductase" evidence="2">
    <location>
        <begin position="129"/>
        <end position="236"/>
    </location>
</feature>